<keyword evidence="2" id="KW-1185">Reference proteome</keyword>
<accession>A0AA86XT09</accession>
<gene>
    <name evidence="1" type="ORF">vir215_00005</name>
</gene>
<sequence length="52" mass="6069">MVMWTTRHAFGWQRYLHDSHEDGSYTDDFAPACAARGDFIDATDWKPLGEYE</sequence>
<dbReference type="GeneID" id="98835815"/>
<dbReference type="RefSeq" id="YP_011108860.1">
    <property type="nucleotide sequence ID" value="NC_092586.1"/>
</dbReference>
<reference evidence="1 2" key="1">
    <citation type="journal article" date="2023" name="Nat. Microbiol.">
        <title>A compendium of viruses from methanogenic archaea reveals their diversity and adaptations to the gut environment.</title>
        <authorList>
            <person name="Medvedeva S."/>
            <person name="Borrel G."/>
            <person name="Krupovic M."/>
            <person name="Gribaldo S."/>
        </authorList>
    </citation>
    <scope>NUCLEOTIDE SEQUENCE [LARGE SCALE GENOMIC DNA]</scope>
</reference>
<dbReference type="EMBL" id="BK063676">
    <property type="protein sequence ID" value="DBA35307.1"/>
    <property type="molecule type" value="Genomic_DNA"/>
</dbReference>
<evidence type="ECO:0000313" key="1">
    <source>
        <dbReference type="EMBL" id="DBA35307.1"/>
    </source>
</evidence>
<organism evidence="1 2">
    <name type="scientific">Caudoviricetes sp. vir215</name>
    <dbReference type="NCBI Taxonomy" id="3068354"/>
    <lineage>
        <taxon>Viruses</taxon>
        <taxon>Duplodnaviria</taxon>
        <taxon>Heunggongvirae</taxon>
        <taxon>Uroviricota</taxon>
        <taxon>Caudoviricetes</taxon>
    </lineage>
</organism>
<proteinExistence type="predicted"/>
<evidence type="ECO:0000313" key="2">
    <source>
        <dbReference type="Proteomes" id="UP001302265"/>
    </source>
</evidence>
<protein>
    <submittedName>
        <fullName evidence="1">Uncharacterized protein</fullName>
    </submittedName>
</protein>
<name>A0AA86XT09_9CAUD</name>
<dbReference type="Proteomes" id="UP001302265">
    <property type="component" value="Segment"/>
</dbReference>